<evidence type="ECO:0000256" key="5">
    <source>
        <dbReference type="ARBA" id="ARBA00022989"/>
    </source>
</evidence>
<feature type="domain" description="CSC1/OSCA1-like cytosolic" evidence="12">
    <location>
        <begin position="188"/>
        <end position="370"/>
    </location>
</feature>
<dbReference type="GO" id="GO:0005886">
    <property type="term" value="C:plasma membrane"/>
    <property type="evidence" value="ECO:0007669"/>
    <property type="project" value="TreeGrafter"/>
</dbReference>
<feature type="transmembrane region" description="Helical" evidence="8">
    <location>
        <begin position="387"/>
        <end position="410"/>
    </location>
</feature>
<comment type="similarity">
    <text evidence="2">Belongs to the CSC1 (TC 1.A.17) family.</text>
</comment>
<evidence type="ECO:0000259" key="10">
    <source>
        <dbReference type="Pfam" id="PF12621"/>
    </source>
</evidence>
<evidence type="ECO:0000259" key="9">
    <source>
        <dbReference type="Pfam" id="PF02714"/>
    </source>
</evidence>
<evidence type="ECO:0000259" key="11">
    <source>
        <dbReference type="Pfam" id="PF13967"/>
    </source>
</evidence>
<feature type="transmembrane region" description="Helical" evidence="8">
    <location>
        <begin position="430"/>
        <end position="454"/>
    </location>
</feature>
<feature type="domain" description="CSC1/OSCA1-like N-terminal transmembrane" evidence="11">
    <location>
        <begin position="16"/>
        <end position="164"/>
    </location>
</feature>
<dbReference type="GO" id="GO:0005227">
    <property type="term" value="F:calcium-activated cation channel activity"/>
    <property type="evidence" value="ECO:0007669"/>
    <property type="project" value="InterPro"/>
</dbReference>
<feature type="transmembrane region" description="Helical" evidence="8">
    <location>
        <begin position="144"/>
        <end position="162"/>
    </location>
</feature>
<evidence type="ECO:0008006" key="15">
    <source>
        <dbReference type="Google" id="ProtNLM"/>
    </source>
</evidence>
<keyword evidence="5 8" id="KW-1133">Transmembrane helix</keyword>
<evidence type="ECO:0000256" key="4">
    <source>
        <dbReference type="ARBA" id="ARBA00022692"/>
    </source>
</evidence>
<dbReference type="EMBL" id="MU167232">
    <property type="protein sequence ID" value="KAG0148858.1"/>
    <property type="molecule type" value="Genomic_DNA"/>
</dbReference>
<feature type="domain" description="10TM putative phosphate transporter extracellular tail" evidence="10">
    <location>
        <begin position="748"/>
        <end position="810"/>
    </location>
</feature>
<dbReference type="Pfam" id="PF12621">
    <property type="entry name" value="PHM7_ext"/>
    <property type="match status" value="1"/>
</dbReference>
<evidence type="ECO:0000256" key="6">
    <source>
        <dbReference type="ARBA" id="ARBA00023136"/>
    </source>
</evidence>
<organism evidence="13 14">
    <name type="scientific">Cronartium quercuum f. sp. fusiforme G11</name>
    <dbReference type="NCBI Taxonomy" id="708437"/>
    <lineage>
        <taxon>Eukaryota</taxon>
        <taxon>Fungi</taxon>
        <taxon>Dikarya</taxon>
        <taxon>Basidiomycota</taxon>
        <taxon>Pucciniomycotina</taxon>
        <taxon>Pucciniomycetes</taxon>
        <taxon>Pucciniales</taxon>
        <taxon>Coleosporiaceae</taxon>
        <taxon>Cronartium</taxon>
    </lineage>
</organism>
<dbReference type="InterPro" id="IPR003864">
    <property type="entry name" value="CSC1/OSCA1-like_7TM"/>
</dbReference>
<dbReference type="InterPro" id="IPR045122">
    <property type="entry name" value="Csc1-like"/>
</dbReference>
<dbReference type="AlphaFoldDB" id="A0A9P6NMQ9"/>
<dbReference type="InterPro" id="IPR022257">
    <property type="entry name" value="PHM7_ext"/>
</dbReference>
<comment type="caution">
    <text evidence="13">The sequence shown here is derived from an EMBL/GenBank/DDBJ whole genome shotgun (WGS) entry which is preliminary data.</text>
</comment>
<dbReference type="PANTHER" id="PTHR13018:SF143">
    <property type="entry name" value="CSC1_OSCA1-LIKE 7TM REGION DOMAIN-CONTAINING PROTEIN"/>
    <property type="match status" value="1"/>
</dbReference>
<dbReference type="InterPro" id="IPR027815">
    <property type="entry name" value="CSC1/OSCA1-like_cyt"/>
</dbReference>
<evidence type="ECO:0000313" key="14">
    <source>
        <dbReference type="Proteomes" id="UP000886653"/>
    </source>
</evidence>
<dbReference type="PANTHER" id="PTHR13018">
    <property type="entry name" value="PROBABLE MEMBRANE PROTEIN DUF221-RELATED"/>
    <property type="match status" value="1"/>
</dbReference>
<feature type="transmembrane region" description="Helical" evidence="8">
    <location>
        <begin position="601"/>
        <end position="621"/>
    </location>
</feature>
<feature type="transmembrane region" description="Helical" evidence="8">
    <location>
        <begin position="475"/>
        <end position="495"/>
    </location>
</feature>
<keyword evidence="6 8" id="KW-0472">Membrane</keyword>
<feature type="transmembrane region" description="Helical" evidence="8">
    <location>
        <begin position="97"/>
        <end position="118"/>
    </location>
</feature>
<feature type="transmembrane region" description="Helical" evidence="8">
    <location>
        <begin position="673"/>
        <end position="690"/>
    </location>
</feature>
<feature type="domain" description="CSC1/OSCA1-like 7TM region" evidence="9">
    <location>
        <begin position="384"/>
        <end position="657"/>
    </location>
</feature>
<feature type="region of interest" description="Disordered" evidence="7">
    <location>
        <begin position="790"/>
        <end position="823"/>
    </location>
</feature>
<keyword evidence="3" id="KW-0813">Transport</keyword>
<evidence type="ECO:0000259" key="12">
    <source>
        <dbReference type="Pfam" id="PF14703"/>
    </source>
</evidence>
<keyword evidence="14" id="KW-1185">Reference proteome</keyword>
<evidence type="ECO:0000256" key="7">
    <source>
        <dbReference type="SAM" id="MobiDB-lite"/>
    </source>
</evidence>
<proteinExistence type="inferred from homology"/>
<accession>A0A9P6NMQ9</accession>
<feature type="transmembrane region" description="Helical" evidence="8">
    <location>
        <begin position="572"/>
        <end position="595"/>
    </location>
</feature>
<dbReference type="OrthoDB" id="1076608at2759"/>
<dbReference type="Proteomes" id="UP000886653">
    <property type="component" value="Unassembled WGS sequence"/>
</dbReference>
<evidence type="ECO:0000313" key="13">
    <source>
        <dbReference type="EMBL" id="KAG0148858.1"/>
    </source>
</evidence>
<evidence type="ECO:0000256" key="3">
    <source>
        <dbReference type="ARBA" id="ARBA00022448"/>
    </source>
</evidence>
<dbReference type="Pfam" id="PF02714">
    <property type="entry name" value="RSN1_7TM"/>
    <property type="match status" value="1"/>
</dbReference>
<dbReference type="InterPro" id="IPR032880">
    <property type="entry name" value="CSC1/OSCA1-like_N"/>
</dbReference>
<keyword evidence="4 8" id="KW-0812">Transmembrane</keyword>
<dbReference type="Pfam" id="PF14703">
    <property type="entry name" value="PHM7_cyt"/>
    <property type="match status" value="1"/>
</dbReference>
<protein>
    <recommendedName>
        <fullName evidence="15">DUF221-domain-containing protein</fullName>
    </recommendedName>
</protein>
<evidence type="ECO:0000256" key="8">
    <source>
        <dbReference type="SAM" id="Phobius"/>
    </source>
</evidence>
<dbReference type="Pfam" id="PF13967">
    <property type="entry name" value="RSN1_TM"/>
    <property type="match status" value="1"/>
</dbReference>
<evidence type="ECO:0000256" key="1">
    <source>
        <dbReference type="ARBA" id="ARBA00004141"/>
    </source>
</evidence>
<feature type="transmembrane region" description="Helical" evidence="8">
    <location>
        <begin position="16"/>
        <end position="37"/>
    </location>
</feature>
<feature type="transmembrane region" description="Helical" evidence="8">
    <location>
        <begin position="524"/>
        <end position="551"/>
    </location>
</feature>
<sequence length="823" mass="91061">MSASQADAHSTSSQTFLSALILNSVICGVEILAFMLLRRKFRKVYQPRSYLPPRGRRSEGLPSTFFGWIPAIIKADPEQIISKNGLDAYCFLRFLRLMGLIFAPIFVLSWAVLLPVYAAHSGGTKQGLDQFTFGNVGLDATPRFSAPLIMAYVFTFYILYLLQSELKEFLVKRQDFLISKQHSKLAQSRTVLVTGVPQDLLNVEALQKFTSYLPGGARQIWIARDLGKLPEVYDRRAQAFAKLESGETKLLALAQKGKSKPVNTELEKSGADWAKYVDIKKRPQHKLGFFGLWGKKVDTIEWATEEIVESSKELDQLRDKINECPTHNAAFIEFKTQIAAHMFAQSISHHMPLRMTSRFIEVAAADVIWSTLNLDPLQAQLRGMLSWAITIALIVFWSIPVAFVGIVSNVNGLCAQVSWMAWLCKLPTPIPGILQGVLPPVLLAVLFMLLPIVLRKLAIFQGIPLHSRVELSLMSRYFLFLVIHGFLIVTLSSGLTEAIPKIVANPSSAVTILAQELPQASTFFLTYIVTTTLSGAAGSLLQIAGVVVYYLKINWLSSTPRSVYNIRSSMSSVAWGTLFPNITLLTVIGIAYSIVSPILNGFMFVGFALFWFVYKYLFIYVMNLPTAGETAGQFFPLAIKHVFVGLYIGEIFLAALFFFAQDSQGKQAAVAEGALMIVLIILTMIFHRILSSNYLPIMNYLPISLAPRIDSGSPDGTFGEVPLSPPTPVKSEKSNELLIEEAPSRGSGETSHEFDHPSGWELLKPVWLPRDSLGLSTEAISLLSQSKIAASDQGAEMNEKGKVEVTRNPPGENELIEIPPADD</sequence>
<comment type="subcellular location">
    <subcellularLocation>
        <location evidence="1">Membrane</location>
        <topology evidence="1">Multi-pass membrane protein</topology>
    </subcellularLocation>
</comment>
<feature type="transmembrane region" description="Helical" evidence="8">
    <location>
        <begin position="642"/>
        <end position="661"/>
    </location>
</feature>
<reference evidence="13" key="1">
    <citation type="submission" date="2013-11" db="EMBL/GenBank/DDBJ databases">
        <title>Genome sequence of the fusiform rust pathogen reveals effectors for host alternation and coevolution with pine.</title>
        <authorList>
            <consortium name="DOE Joint Genome Institute"/>
            <person name="Smith K."/>
            <person name="Pendleton A."/>
            <person name="Kubisiak T."/>
            <person name="Anderson C."/>
            <person name="Salamov A."/>
            <person name="Aerts A."/>
            <person name="Riley R."/>
            <person name="Clum A."/>
            <person name="Lindquist E."/>
            <person name="Ence D."/>
            <person name="Campbell M."/>
            <person name="Kronenberg Z."/>
            <person name="Feau N."/>
            <person name="Dhillon B."/>
            <person name="Hamelin R."/>
            <person name="Burleigh J."/>
            <person name="Smith J."/>
            <person name="Yandell M."/>
            <person name="Nelson C."/>
            <person name="Grigoriev I."/>
            <person name="Davis J."/>
        </authorList>
    </citation>
    <scope>NUCLEOTIDE SEQUENCE</scope>
    <source>
        <strain evidence="13">G11</strain>
    </source>
</reference>
<name>A0A9P6NMQ9_9BASI</name>
<gene>
    <name evidence="13" type="ORF">CROQUDRAFT_669563</name>
</gene>
<evidence type="ECO:0000256" key="2">
    <source>
        <dbReference type="ARBA" id="ARBA00007779"/>
    </source>
</evidence>